<dbReference type="Proteomes" id="UP000469558">
    <property type="component" value="Unassembled WGS sequence"/>
</dbReference>
<dbReference type="AlphaFoldDB" id="A0A8T9BVP4"/>
<feature type="compositionally biased region" description="Polar residues" evidence="1">
    <location>
        <begin position="815"/>
        <end position="824"/>
    </location>
</feature>
<gene>
    <name evidence="2" type="ORF">LSUE1_G006929</name>
</gene>
<feature type="compositionally biased region" description="Low complexity" evidence="1">
    <location>
        <begin position="9"/>
        <end position="21"/>
    </location>
</feature>
<evidence type="ECO:0000313" key="3">
    <source>
        <dbReference type="Proteomes" id="UP000469558"/>
    </source>
</evidence>
<evidence type="ECO:0000256" key="1">
    <source>
        <dbReference type="SAM" id="MobiDB-lite"/>
    </source>
</evidence>
<proteinExistence type="predicted"/>
<feature type="region of interest" description="Disordered" evidence="1">
    <location>
        <begin position="872"/>
        <end position="899"/>
    </location>
</feature>
<feature type="region of interest" description="Disordered" evidence="1">
    <location>
        <begin position="810"/>
        <end position="860"/>
    </location>
</feature>
<feature type="region of interest" description="Disordered" evidence="1">
    <location>
        <begin position="750"/>
        <end position="776"/>
    </location>
</feature>
<feature type="compositionally biased region" description="Polar residues" evidence="1">
    <location>
        <begin position="141"/>
        <end position="161"/>
    </location>
</feature>
<feature type="region of interest" description="Disordered" evidence="1">
    <location>
        <begin position="141"/>
        <end position="171"/>
    </location>
</feature>
<evidence type="ECO:0000313" key="2">
    <source>
        <dbReference type="EMBL" id="TVY65590.1"/>
    </source>
</evidence>
<organism evidence="2 3">
    <name type="scientific">Lachnellula suecica</name>
    <dbReference type="NCBI Taxonomy" id="602035"/>
    <lineage>
        <taxon>Eukaryota</taxon>
        <taxon>Fungi</taxon>
        <taxon>Dikarya</taxon>
        <taxon>Ascomycota</taxon>
        <taxon>Pezizomycotina</taxon>
        <taxon>Leotiomycetes</taxon>
        <taxon>Helotiales</taxon>
        <taxon>Lachnaceae</taxon>
        <taxon>Lachnellula</taxon>
    </lineage>
</organism>
<evidence type="ECO:0008006" key="4">
    <source>
        <dbReference type="Google" id="ProtNLM"/>
    </source>
</evidence>
<dbReference type="EMBL" id="QGMK01001684">
    <property type="protein sequence ID" value="TVY65590.1"/>
    <property type="molecule type" value="Genomic_DNA"/>
</dbReference>
<feature type="compositionally biased region" description="Basic and acidic residues" evidence="1">
    <location>
        <begin position="757"/>
        <end position="766"/>
    </location>
</feature>
<comment type="caution">
    <text evidence="2">The sequence shown here is derived from an EMBL/GenBank/DDBJ whole genome shotgun (WGS) entry which is preliminary data.</text>
</comment>
<keyword evidence="3" id="KW-1185">Reference proteome</keyword>
<feature type="compositionally biased region" description="Polar residues" evidence="1">
    <location>
        <begin position="34"/>
        <end position="49"/>
    </location>
</feature>
<dbReference type="OrthoDB" id="5376710at2759"/>
<feature type="compositionally biased region" description="Basic and acidic residues" evidence="1">
    <location>
        <begin position="839"/>
        <end position="860"/>
    </location>
</feature>
<name>A0A8T9BVP4_9HELO</name>
<feature type="region of interest" description="Disordered" evidence="1">
    <location>
        <begin position="1"/>
        <end position="64"/>
    </location>
</feature>
<protein>
    <recommendedName>
        <fullName evidence="4">BTB domain-containing protein</fullName>
    </recommendedName>
</protein>
<sequence length="899" mass="101689">MSKMHRLPSHASSSNSTSSPKARSRFFFKRDRGLSSSTNVSQSDVTNGDTNKDEDKIPSSPFHMNLPELELSRSNGFPSPDPYVAATHDAEYLHLKDNTRRIRKAPSGSDPKKVDNAWEVYKKVRDECLQLCQSLLLKSQNFARNDPPSNGNDSAYSSRAGSTEKDTSTPLPLHVNDQWLAAILEYKTSQEHMLENLTNSLLATYKSYEPNLSQRQKEAFLTDKMLRKNMIAKWRDTSVHAMKSEKLLFWEQYKIRSLNLERLTLDLKATKRLFEVAEPSGTDDTTIQEYVIAKNGDTILEFPNKSLLDVHPVLRFRVSSHLLAESSPFFSHMLLTRSSDDVPLDMENQLPPAPIKQNCKDGTEVKVYRMPQIEHNKHDALTILLHAAHMHNAKVPREIEFPVFISIAEICLRYHCTSPLELQVEYQWLPQWYHKAADERPDGLLLISFAFGIRRIFTRVSKTAILNAVNDAEIQSKELWPQVVRDKIKAIRSAKLAQIQECCISAIEEYFRPPSSNISRKASVGSLVMTTVPRCPKGSHLCDATNLGWLMLVLNELQALPSIMNNNSFRNLSPSPQRSLKALVDCLRLMPSAPQVHSGVCDYAPAFRSAIDDIYNSISGLTLRDVTGRNGWALSKHAGPTEDRYDDRDREAVELEAPLKLLKKSKRSRTASNESISLQILSYIDDLDDLSSAAMIDKSFYSAYKRNEASLLRNVMKAERKRTMSHVGPELLRFKSSTSAEFVKPRLLSVSTSTDSTDSKSLKSEQSKAAPPPRNIADTAEDLYDVSPQYSPLTSEAPMSAEEAERILWPKDSLDNSVPNTITKSSEKFRMGNAPQKSKPLERGLSRIENKARMMDDDKHLREEKDKFLGIETFKERRQSADNTAGCSEPRPYDSRDYI</sequence>
<accession>A0A8T9BVP4</accession>
<reference evidence="2 3" key="1">
    <citation type="submission" date="2018-05" db="EMBL/GenBank/DDBJ databases">
        <title>Genome sequencing and assembly of the regulated plant pathogen Lachnellula willkommii and related sister species for the development of diagnostic species identification markers.</title>
        <authorList>
            <person name="Giroux E."/>
            <person name="Bilodeau G."/>
        </authorList>
    </citation>
    <scope>NUCLEOTIDE SEQUENCE [LARGE SCALE GENOMIC DNA]</scope>
    <source>
        <strain evidence="2 3">CBS 268.59</strain>
    </source>
</reference>